<organism evidence="1 2">
    <name type="scientific">Olea europaea subsp. europaea</name>
    <dbReference type="NCBI Taxonomy" id="158383"/>
    <lineage>
        <taxon>Eukaryota</taxon>
        <taxon>Viridiplantae</taxon>
        <taxon>Streptophyta</taxon>
        <taxon>Embryophyta</taxon>
        <taxon>Tracheophyta</taxon>
        <taxon>Spermatophyta</taxon>
        <taxon>Magnoliopsida</taxon>
        <taxon>eudicotyledons</taxon>
        <taxon>Gunneridae</taxon>
        <taxon>Pentapetalae</taxon>
        <taxon>asterids</taxon>
        <taxon>lamiids</taxon>
        <taxon>Lamiales</taxon>
        <taxon>Oleaceae</taxon>
        <taxon>Oleeae</taxon>
        <taxon>Olea</taxon>
    </lineage>
</organism>
<dbReference type="EMBL" id="CACTIH010002193">
    <property type="protein sequence ID" value="CAA2974723.1"/>
    <property type="molecule type" value="Genomic_DNA"/>
</dbReference>
<name>A0A8S0R8G5_OLEEU</name>
<accession>A0A8S0R8G5</accession>
<keyword evidence="2" id="KW-1185">Reference proteome</keyword>
<protein>
    <submittedName>
        <fullName evidence="1">Uncharacterized protein</fullName>
    </submittedName>
</protein>
<dbReference type="Proteomes" id="UP000594638">
    <property type="component" value="Unassembled WGS sequence"/>
</dbReference>
<gene>
    <name evidence="1" type="ORF">OLEA9_A067732</name>
</gene>
<dbReference type="Gramene" id="OE9A067732T1">
    <property type="protein sequence ID" value="OE9A067732C1"/>
    <property type="gene ID" value="OE9A067732"/>
</dbReference>
<dbReference type="AlphaFoldDB" id="A0A8S0R8G5"/>
<evidence type="ECO:0000313" key="1">
    <source>
        <dbReference type="EMBL" id="CAA2974723.1"/>
    </source>
</evidence>
<comment type="caution">
    <text evidence="1">The sequence shown here is derived from an EMBL/GenBank/DDBJ whole genome shotgun (WGS) entry which is preliminary data.</text>
</comment>
<proteinExistence type="predicted"/>
<reference evidence="1 2" key="1">
    <citation type="submission" date="2019-12" db="EMBL/GenBank/DDBJ databases">
        <authorList>
            <person name="Alioto T."/>
            <person name="Alioto T."/>
            <person name="Gomez Garrido J."/>
        </authorList>
    </citation>
    <scope>NUCLEOTIDE SEQUENCE [LARGE SCALE GENOMIC DNA]</scope>
</reference>
<sequence>MVRYQRSGLRSRPKLATRLTRELSAVTANVRTISQQNAAMRKLLKCMHGQLTNSSQNEEVVPLQREASMFDKLGPTRNRLGLTPFRPRSQAPSYFLEQATSIQLPFRGKSAWTTSTGNRR</sequence>
<evidence type="ECO:0000313" key="2">
    <source>
        <dbReference type="Proteomes" id="UP000594638"/>
    </source>
</evidence>